<dbReference type="HOGENOM" id="CLU_3280511_0_0_1"/>
<evidence type="ECO:0000313" key="2">
    <source>
        <dbReference type="Proteomes" id="UP000004995"/>
    </source>
</evidence>
<protein>
    <submittedName>
        <fullName evidence="1">Uncharacterized protein</fullName>
    </submittedName>
</protein>
<accession>K3ZPK3</accession>
<reference evidence="1" key="2">
    <citation type="submission" date="2018-08" db="UniProtKB">
        <authorList>
            <consortium name="EnsemblPlants"/>
        </authorList>
    </citation>
    <scope>IDENTIFICATION</scope>
    <source>
        <strain evidence="1">Yugu1</strain>
    </source>
</reference>
<dbReference type="EMBL" id="AGNK02005135">
    <property type="status" value="NOT_ANNOTATED_CDS"/>
    <property type="molecule type" value="Genomic_DNA"/>
</dbReference>
<proteinExistence type="predicted"/>
<dbReference type="AlphaFoldDB" id="K3ZPK3"/>
<organism evidence="1 2">
    <name type="scientific">Setaria italica</name>
    <name type="common">Foxtail millet</name>
    <name type="synonym">Panicum italicum</name>
    <dbReference type="NCBI Taxonomy" id="4555"/>
    <lineage>
        <taxon>Eukaryota</taxon>
        <taxon>Viridiplantae</taxon>
        <taxon>Streptophyta</taxon>
        <taxon>Embryophyta</taxon>
        <taxon>Tracheophyta</taxon>
        <taxon>Spermatophyta</taxon>
        <taxon>Magnoliopsida</taxon>
        <taxon>Liliopsida</taxon>
        <taxon>Poales</taxon>
        <taxon>Poaceae</taxon>
        <taxon>PACMAD clade</taxon>
        <taxon>Panicoideae</taxon>
        <taxon>Panicodae</taxon>
        <taxon>Paniceae</taxon>
        <taxon>Cenchrinae</taxon>
        <taxon>Setaria</taxon>
    </lineage>
</organism>
<reference evidence="2" key="1">
    <citation type="journal article" date="2012" name="Nat. Biotechnol.">
        <title>Reference genome sequence of the model plant Setaria.</title>
        <authorList>
            <person name="Bennetzen J.L."/>
            <person name="Schmutz J."/>
            <person name="Wang H."/>
            <person name="Percifield R."/>
            <person name="Hawkins J."/>
            <person name="Pontaroli A.C."/>
            <person name="Estep M."/>
            <person name="Feng L."/>
            <person name="Vaughn J.N."/>
            <person name="Grimwood J."/>
            <person name="Jenkins J."/>
            <person name="Barry K."/>
            <person name="Lindquist E."/>
            <person name="Hellsten U."/>
            <person name="Deshpande S."/>
            <person name="Wang X."/>
            <person name="Wu X."/>
            <person name="Mitros T."/>
            <person name="Triplett J."/>
            <person name="Yang X."/>
            <person name="Ye C.Y."/>
            <person name="Mauro-Herrera M."/>
            <person name="Wang L."/>
            <person name="Li P."/>
            <person name="Sharma M."/>
            <person name="Sharma R."/>
            <person name="Ronald P.C."/>
            <person name="Panaud O."/>
            <person name="Kellogg E.A."/>
            <person name="Brutnell T.P."/>
            <person name="Doust A.N."/>
            <person name="Tuskan G.A."/>
            <person name="Rokhsar D."/>
            <person name="Devos K.M."/>
        </authorList>
    </citation>
    <scope>NUCLEOTIDE SEQUENCE [LARGE SCALE GENOMIC DNA]</scope>
    <source>
        <strain evidence="2">cv. Yugu1</strain>
    </source>
</reference>
<dbReference type="EnsemblPlants" id="KQK95302">
    <property type="protein sequence ID" value="KQK95302"/>
    <property type="gene ID" value="SETIT_028533mg"/>
</dbReference>
<name>K3ZPK3_SETIT</name>
<dbReference type="InParanoid" id="K3ZPK3"/>
<sequence>MRAILLETAKILCVSRTEQQQLTAEVIKDSAWPFGSCGETF</sequence>
<dbReference type="Proteomes" id="UP000004995">
    <property type="component" value="Unassembled WGS sequence"/>
</dbReference>
<evidence type="ECO:0000313" key="1">
    <source>
        <dbReference type="EnsemblPlants" id="KQK95302"/>
    </source>
</evidence>
<keyword evidence="2" id="KW-1185">Reference proteome</keyword>
<dbReference type="Gramene" id="KQK95302">
    <property type="protein sequence ID" value="KQK95302"/>
    <property type="gene ID" value="SETIT_028533mg"/>
</dbReference>